<protein>
    <submittedName>
        <fullName evidence="1">Uncharacterized protein</fullName>
    </submittedName>
</protein>
<comment type="caution">
    <text evidence="1">The sequence shown here is derived from an EMBL/GenBank/DDBJ whole genome shotgun (WGS) entry which is preliminary data.</text>
</comment>
<evidence type="ECO:0000313" key="2">
    <source>
        <dbReference type="Proteomes" id="UP000558488"/>
    </source>
</evidence>
<dbReference type="EMBL" id="JACAGB010000008">
    <property type="protein sequence ID" value="KAF6346804.1"/>
    <property type="molecule type" value="Genomic_DNA"/>
</dbReference>
<reference evidence="1 2" key="1">
    <citation type="journal article" date="2020" name="Nature">
        <title>Six reference-quality genomes reveal evolution of bat adaptations.</title>
        <authorList>
            <person name="Jebb D."/>
            <person name="Huang Z."/>
            <person name="Pippel M."/>
            <person name="Hughes G.M."/>
            <person name="Lavrichenko K."/>
            <person name="Devanna P."/>
            <person name="Winkler S."/>
            <person name="Jermiin L.S."/>
            <person name="Skirmuntt E.C."/>
            <person name="Katzourakis A."/>
            <person name="Burkitt-Gray L."/>
            <person name="Ray D.A."/>
            <person name="Sullivan K.A.M."/>
            <person name="Roscito J.G."/>
            <person name="Kirilenko B.M."/>
            <person name="Davalos L.M."/>
            <person name="Corthals A.P."/>
            <person name="Power M.L."/>
            <person name="Jones G."/>
            <person name="Ransome R.D."/>
            <person name="Dechmann D.K.N."/>
            <person name="Locatelli A.G."/>
            <person name="Puechmaille S.J."/>
            <person name="Fedrigo O."/>
            <person name="Jarvis E.D."/>
            <person name="Hiller M."/>
            <person name="Vernes S.C."/>
            <person name="Myers E.W."/>
            <person name="Teeling E.C."/>
        </authorList>
    </citation>
    <scope>NUCLEOTIDE SEQUENCE [LARGE SCALE GENOMIC DNA]</scope>
    <source>
        <strain evidence="1">MPipKuh1</strain>
        <tissue evidence="1">Flight muscle</tissue>
    </source>
</reference>
<keyword evidence="2" id="KW-1185">Reference proteome</keyword>
<name>A0A7J7XAX2_PIPKU</name>
<evidence type="ECO:0000313" key="1">
    <source>
        <dbReference type="EMBL" id="KAF6346804.1"/>
    </source>
</evidence>
<sequence>MISKNLLLSSLIQPPNQLPGAGIIQSYLTDKDNEFQRGQTKARRNYLHLLQPLCLLSILYQFLPLRSQNIHSFIHSFIHSTRTCYLLEVWRWVSHRRCKHSSIVPLTAFPSPNRTLNIFPGNHPISSLVLRNTRRLP</sequence>
<dbReference type="AlphaFoldDB" id="A0A7J7XAX2"/>
<accession>A0A7J7XAX2</accession>
<gene>
    <name evidence="1" type="ORF">mPipKuh1_010588</name>
</gene>
<proteinExistence type="predicted"/>
<dbReference type="Proteomes" id="UP000558488">
    <property type="component" value="Unassembled WGS sequence"/>
</dbReference>
<organism evidence="1 2">
    <name type="scientific">Pipistrellus kuhlii</name>
    <name type="common">Kuhl's pipistrelle</name>
    <dbReference type="NCBI Taxonomy" id="59472"/>
    <lineage>
        <taxon>Eukaryota</taxon>
        <taxon>Metazoa</taxon>
        <taxon>Chordata</taxon>
        <taxon>Craniata</taxon>
        <taxon>Vertebrata</taxon>
        <taxon>Euteleostomi</taxon>
        <taxon>Mammalia</taxon>
        <taxon>Eutheria</taxon>
        <taxon>Laurasiatheria</taxon>
        <taxon>Chiroptera</taxon>
        <taxon>Yangochiroptera</taxon>
        <taxon>Vespertilionidae</taxon>
        <taxon>Pipistrellus</taxon>
    </lineage>
</organism>